<protein>
    <submittedName>
        <fullName evidence="1">Uncharacterized protein</fullName>
    </submittedName>
</protein>
<dbReference type="Proteomes" id="UP000586827">
    <property type="component" value="Unassembled WGS sequence"/>
</dbReference>
<dbReference type="RefSeq" id="WP_157552421.1">
    <property type="nucleotide sequence ID" value="NZ_JABELX010000004.1"/>
</dbReference>
<reference evidence="1 2" key="1">
    <citation type="submission" date="2020-05" db="EMBL/GenBank/DDBJ databases">
        <title>MicrobeNet Type strains.</title>
        <authorList>
            <person name="Nicholson A.C."/>
        </authorList>
    </citation>
    <scope>NUCLEOTIDE SEQUENCE [LARGE SCALE GENOMIC DNA]</scope>
    <source>
        <strain evidence="1 2">JCM 3224</strain>
    </source>
</reference>
<name>A0A849C4A2_9NOCA</name>
<proteinExistence type="predicted"/>
<keyword evidence="2" id="KW-1185">Reference proteome</keyword>
<evidence type="ECO:0000313" key="1">
    <source>
        <dbReference type="EMBL" id="NNH70617.1"/>
    </source>
</evidence>
<dbReference type="EMBL" id="JABELX010000004">
    <property type="protein sequence ID" value="NNH70617.1"/>
    <property type="molecule type" value="Genomic_DNA"/>
</dbReference>
<comment type="caution">
    <text evidence="1">The sequence shown here is derived from an EMBL/GenBank/DDBJ whole genome shotgun (WGS) entry which is preliminary data.</text>
</comment>
<gene>
    <name evidence="1" type="ORF">HLB23_12210</name>
</gene>
<sequence>MATGALLTLISWYRTNTGERTCGSSPVAGTRATATYHRRVLRESGGTREHRVGRYKAVGFRRAGLDTRFPGLLDAILAATATPRRDER</sequence>
<dbReference type="AlphaFoldDB" id="A0A849C4A2"/>
<organism evidence="1 2">
    <name type="scientific">Nocardia uniformis</name>
    <dbReference type="NCBI Taxonomy" id="53432"/>
    <lineage>
        <taxon>Bacteria</taxon>
        <taxon>Bacillati</taxon>
        <taxon>Actinomycetota</taxon>
        <taxon>Actinomycetes</taxon>
        <taxon>Mycobacteriales</taxon>
        <taxon>Nocardiaceae</taxon>
        <taxon>Nocardia</taxon>
    </lineage>
</organism>
<accession>A0A849C4A2</accession>
<evidence type="ECO:0000313" key="2">
    <source>
        <dbReference type="Proteomes" id="UP000586827"/>
    </source>
</evidence>